<dbReference type="GO" id="GO:0008234">
    <property type="term" value="F:cysteine-type peptidase activity"/>
    <property type="evidence" value="ECO:0007669"/>
    <property type="project" value="UniProtKB-KW"/>
</dbReference>
<name>A0A9W6RCK4_9ACTN</name>
<keyword evidence="3" id="KW-0378">Hydrolase</keyword>
<protein>
    <recommendedName>
        <fullName evidence="5">NlpC/P60 domain-containing protein</fullName>
    </recommendedName>
</protein>
<dbReference type="InterPro" id="IPR038765">
    <property type="entry name" value="Papain-like_cys_pep_sf"/>
</dbReference>
<organism evidence="6 7">
    <name type="scientific">Actinoallomurus iriomotensis</name>
    <dbReference type="NCBI Taxonomy" id="478107"/>
    <lineage>
        <taxon>Bacteria</taxon>
        <taxon>Bacillati</taxon>
        <taxon>Actinomycetota</taxon>
        <taxon>Actinomycetes</taxon>
        <taxon>Streptosporangiales</taxon>
        <taxon>Thermomonosporaceae</taxon>
        <taxon>Actinoallomurus</taxon>
    </lineage>
</organism>
<evidence type="ECO:0000256" key="2">
    <source>
        <dbReference type="ARBA" id="ARBA00022670"/>
    </source>
</evidence>
<dbReference type="Proteomes" id="UP001165135">
    <property type="component" value="Unassembled WGS sequence"/>
</dbReference>
<evidence type="ECO:0000313" key="6">
    <source>
        <dbReference type="EMBL" id="GLY73323.1"/>
    </source>
</evidence>
<dbReference type="PANTHER" id="PTHR47359:SF3">
    <property type="entry name" value="NLP_P60 DOMAIN-CONTAINING PROTEIN-RELATED"/>
    <property type="match status" value="1"/>
</dbReference>
<comment type="caution">
    <text evidence="6">The sequence shown here is derived from an EMBL/GenBank/DDBJ whole genome shotgun (WGS) entry which is preliminary data.</text>
</comment>
<dbReference type="Pfam" id="PF00877">
    <property type="entry name" value="NLPC_P60"/>
    <property type="match status" value="1"/>
</dbReference>
<keyword evidence="2" id="KW-0645">Protease</keyword>
<evidence type="ECO:0000313" key="7">
    <source>
        <dbReference type="Proteomes" id="UP001165135"/>
    </source>
</evidence>
<dbReference type="InterPro" id="IPR000064">
    <property type="entry name" value="NLP_P60_dom"/>
</dbReference>
<accession>A0A9W6RCK4</accession>
<dbReference type="Gene3D" id="3.90.1720.10">
    <property type="entry name" value="endopeptidase domain like (from Nostoc punctiforme)"/>
    <property type="match status" value="1"/>
</dbReference>
<reference evidence="6" key="1">
    <citation type="submission" date="2023-03" db="EMBL/GenBank/DDBJ databases">
        <title>Actinoallomurus iriomotensis NBRC 103681.</title>
        <authorList>
            <person name="Ichikawa N."/>
            <person name="Sato H."/>
            <person name="Tonouchi N."/>
        </authorList>
    </citation>
    <scope>NUCLEOTIDE SEQUENCE</scope>
    <source>
        <strain evidence="6">NBRC 103681</strain>
    </source>
</reference>
<proteinExistence type="inferred from homology"/>
<dbReference type="InterPro" id="IPR051794">
    <property type="entry name" value="PG_Endopeptidase_C40"/>
</dbReference>
<gene>
    <name evidence="6" type="ORF">Airi01_015900</name>
</gene>
<dbReference type="EMBL" id="BSTJ01000001">
    <property type="protein sequence ID" value="GLY73323.1"/>
    <property type="molecule type" value="Genomic_DNA"/>
</dbReference>
<evidence type="ECO:0000259" key="5">
    <source>
        <dbReference type="PROSITE" id="PS51935"/>
    </source>
</evidence>
<sequence length="389" mass="40619">MRWPSRRRMLPTVIGVTLVTTVAADIAVVVARDQSGTPVGTSGERLVAATDPAGYTPGAVSALRKEIIPHVLVASDQTIPAANVEAVRHVKGVKAVEVVDAARAFVAGKRVGVMGVEPSTFRAYTPEASAKSDALWRNISGGDVAVSFTMGKDGGVPLASWTQIGGTDHKTAVRVGAYATMGIGQVDAVVSHATARSIGMPSGNALLVSAPHTDVAKLRKALAKVLPHGVKTAALESRYDGTSAPGSSPNGKVLTAPEVNTVIRAAESKIGMPYVWGGESDAEGGYDCSGLVQYAFAKAGIRMPRTADIQAFTGWRLPYSQAQPGDLLTWKNDPTFNGVSHIAIYLGNNKMVVAPHTGTDVQIQTVYMTNFWGAIRVNPQLAARKAGGA</sequence>
<evidence type="ECO:0000256" key="3">
    <source>
        <dbReference type="ARBA" id="ARBA00022801"/>
    </source>
</evidence>
<dbReference type="PROSITE" id="PS51935">
    <property type="entry name" value="NLPC_P60"/>
    <property type="match status" value="1"/>
</dbReference>
<dbReference type="RefSeq" id="WP_285618598.1">
    <property type="nucleotide sequence ID" value="NZ_BSTJ01000001.1"/>
</dbReference>
<evidence type="ECO:0000256" key="4">
    <source>
        <dbReference type="ARBA" id="ARBA00022807"/>
    </source>
</evidence>
<dbReference type="GO" id="GO:0006508">
    <property type="term" value="P:proteolysis"/>
    <property type="evidence" value="ECO:0007669"/>
    <property type="project" value="UniProtKB-KW"/>
</dbReference>
<dbReference type="AlphaFoldDB" id="A0A9W6RCK4"/>
<comment type="similarity">
    <text evidence="1">Belongs to the peptidase C40 family.</text>
</comment>
<feature type="domain" description="NlpC/P60" evidence="5">
    <location>
        <begin position="256"/>
        <end position="383"/>
    </location>
</feature>
<dbReference type="SUPFAM" id="SSF54001">
    <property type="entry name" value="Cysteine proteinases"/>
    <property type="match status" value="1"/>
</dbReference>
<keyword evidence="4" id="KW-0788">Thiol protease</keyword>
<dbReference type="PANTHER" id="PTHR47359">
    <property type="entry name" value="PEPTIDOGLYCAN DL-ENDOPEPTIDASE CWLO"/>
    <property type="match status" value="1"/>
</dbReference>
<evidence type="ECO:0000256" key="1">
    <source>
        <dbReference type="ARBA" id="ARBA00007074"/>
    </source>
</evidence>